<dbReference type="OrthoDB" id="4748970at2759"/>
<dbReference type="eggNOG" id="KOG1721">
    <property type="taxonomic scope" value="Eukaryota"/>
</dbReference>
<evidence type="ECO:0000313" key="11">
    <source>
        <dbReference type="EMBL" id="EME49431.1"/>
    </source>
</evidence>
<evidence type="ECO:0000256" key="9">
    <source>
        <dbReference type="SAM" id="MobiDB-lite"/>
    </source>
</evidence>
<evidence type="ECO:0000256" key="6">
    <source>
        <dbReference type="ARBA" id="ARBA00023163"/>
    </source>
</evidence>
<evidence type="ECO:0000256" key="2">
    <source>
        <dbReference type="ARBA" id="ARBA00022723"/>
    </source>
</evidence>
<organism evidence="11 12">
    <name type="scientific">Dothistroma septosporum (strain NZE10 / CBS 128990)</name>
    <name type="common">Red band needle blight fungus</name>
    <name type="synonym">Mycosphaerella pini</name>
    <dbReference type="NCBI Taxonomy" id="675120"/>
    <lineage>
        <taxon>Eukaryota</taxon>
        <taxon>Fungi</taxon>
        <taxon>Dikarya</taxon>
        <taxon>Ascomycota</taxon>
        <taxon>Pezizomycotina</taxon>
        <taxon>Dothideomycetes</taxon>
        <taxon>Dothideomycetidae</taxon>
        <taxon>Mycosphaerellales</taxon>
        <taxon>Mycosphaerellaceae</taxon>
        <taxon>Dothistroma</taxon>
    </lineage>
</organism>
<keyword evidence="2" id="KW-0479">Metal-binding</keyword>
<keyword evidence="4" id="KW-0862">Zinc</keyword>
<dbReference type="Pfam" id="PF26176">
    <property type="entry name" value="zf_C2H2_17_2"/>
    <property type="match status" value="1"/>
</dbReference>
<evidence type="ECO:0000256" key="4">
    <source>
        <dbReference type="ARBA" id="ARBA00022833"/>
    </source>
</evidence>
<dbReference type="PANTHER" id="PTHR46179">
    <property type="entry name" value="ZINC FINGER PROTEIN"/>
    <property type="match status" value="1"/>
</dbReference>
<feature type="compositionally biased region" description="Polar residues" evidence="9">
    <location>
        <begin position="45"/>
        <end position="54"/>
    </location>
</feature>
<dbReference type="InterPro" id="IPR036236">
    <property type="entry name" value="Znf_C2H2_sf"/>
</dbReference>
<protein>
    <recommendedName>
        <fullName evidence="10">C2H2-type domain-containing protein</fullName>
    </recommendedName>
</protein>
<dbReference type="SUPFAM" id="SSF57667">
    <property type="entry name" value="beta-beta-alpha zinc fingers"/>
    <property type="match status" value="2"/>
</dbReference>
<dbReference type="GO" id="GO:0006357">
    <property type="term" value="P:regulation of transcription by RNA polymerase II"/>
    <property type="evidence" value="ECO:0007669"/>
    <property type="project" value="TreeGrafter"/>
</dbReference>
<evidence type="ECO:0000256" key="7">
    <source>
        <dbReference type="ARBA" id="ARBA00023242"/>
    </source>
</evidence>
<dbReference type="PANTHER" id="PTHR46179:SF13">
    <property type="entry name" value="C2H2-TYPE DOMAIN-CONTAINING PROTEIN"/>
    <property type="match status" value="1"/>
</dbReference>
<gene>
    <name evidence="11" type="ORF">DOTSEDRAFT_163794</name>
</gene>
<evidence type="ECO:0000256" key="8">
    <source>
        <dbReference type="PROSITE-ProRule" id="PRU00042"/>
    </source>
</evidence>
<keyword evidence="6" id="KW-0804">Transcription</keyword>
<dbReference type="Proteomes" id="UP000016933">
    <property type="component" value="Unassembled WGS sequence"/>
</dbReference>
<evidence type="ECO:0000256" key="5">
    <source>
        <dbReference type="ARBA" id="ARBA00023015"/>
    </source>
</evidence>
<evidence type="ECO:0000313" key="12">
    <source>
        <dbReference type="Proteomes" id="UP000016933"/>
    </source>
</evidence>
<dbReference type="Pfam" id="PF00096">
    <property type="entry name" value="zf-C2H2"/>
    <property type="match status" value="4"/>
</dbReference>
<dbReference type="HOGENOM" id="CLU_002678_91_1_1"/>
<feature type="region of interest" description="Disordered" evidence="9">
    <location>
        <begin position="1"/>
        <end position="54"/>
    </location>
</feature>
<dbReference type="AlphaFoldDB" id="N1Q0Y3"/>
<dbReference type="Gene3D" id="3.30.160.60">
    <property type="entry name" value="Classic Zinc Finger"/>
    <property type="match status" value="5"/>
</dbReference>
<keyword evidence="5" id="KW-0805">Transcription regulation</keyword>
<dbReference type="EMBL" id="KB446535">
    <property type="protein sequence ID" value="EME49431.1"/>
    <property type="molecule type" value="Genomic_DNA"/>
</dbReference>
<dbReference type="GO" id="GO:0008270">
    <property type="term" value="F:zinc ion binding"/>
    <property type="evidence" value="ECO:0007669"/>
    <property type="project" value="UniProtKB-KW"/>
</dbReference>
<dbReference type="SMART" id="SM00355">
    <property type="entry name" value="ZnF_C2H2"/>
    <property type="match status" value="9"/>
</dbReference>
<dbReference type="InterPro" id="IPR013087">
    <property type="entry name" value="Znf_C2H2_type"/>
</dbReference>
<dbReference type="InterPro" id="IPR059095">
    <property type="entry name" value="Znf_C2H2_17_2nd"/>
</dbReference>
<reference evidence="12" key="1">
    <citation type="journal article" date="2012" name="PLoS Genet.">
        <title>The genomes of the fungal plant pathogens Cladosporium fulvum and Dothistroma septosporum reveal adaptation to different hosts and lifestyles but also signatures of common ancestry.</title>
        <authorList>
            <person name="de Wit P.J.G.M."/>
            <person name="van der Burgt A."/>
            <person name="Oekmen B."/>
            <person name="Stergiopoulos I."/>
            <person name="Abd-Elsalam K.A."/>
            <person name="Aerts A.L."/>
            <person name="Bahkali A.H."/>
            <person name="Beenen H.G."/>
            <person name="Chettri P."/>
            <person name="Cox M.P."/>
            <person name="Datema E."/>
            <person name="de Vries R.P."/>
            <person name="Dhillon B."/>
            <person name="Ganley A.R."/>
            <person name="Griffiths S.A."/>
            <person name="Guo Y."/>
            <person name="Hamelin R.C."/>
            <person name="Henrissat B."/>
            <person name="Kabir M.S."/>
            <person name="Jashni M.K."/>
            <person name="Kema G."/>
            <person name="Klaubauf S."/>
            <person name="Lapidus A."/>
            <person name="Levasseur A."/>
            <person name="Lindquist E."/>
            <person name="Mehrabi R."/>
            <person name="Ohm R.A."/>
            <person name="Owen T.J."/>
            <person name="Salamov A."/>
            <person name="Schwelm A."/>
            <person name="Schijlen E."/>
            <person name="Sun H."/>
            <person name="van den Burg H.A."/>
            <person name="van Ham R.C.H.J."/>
            <person name="Zhang S."/>
            <person name="Goodwin S.B."/>
            <person name="Grigoriev I.V."/>
            <person name="Collemare J."/>
            <person name="Bradshaw R.E."/>
        </authorList>
    </citation>
    <scope>NUCLEOTIDE SEQUENCE [LARGE SCALE GENOMIC DNA]</scope>
    <source>
        <strain evidence="12">NZE10 / CBS 128990</strain>
    </source>
</reference>
<dbReference type="GO" id="GO:0005634">
    <property type="term" value="C:nucleus"/>
    <property type="evidence" value="ECO:0007669"/>
    <property type="project" value="UniProtKB-SubCell"/>
</dbReference>
<accession>N1Q0Y3</accession>
<evidence type="ECO:0000259" key="10">
    <source>
        <dbReference type="PROSITE" id="PS50157"/>
    </source>
</evidence>
<feature type="region of interest" description="Disordered" evidence="9">
    <location>
        <begin position="439"/>
        <end position="468"/>
    </location>
</feature>
<sequence length="583" mass="65060">MLENAVTKKRPAPDVDLDDSLEIESTQAWGTPSRKTKKPRFRSGGDNQSDYALSTAASIADTDINTVTVADTETPHTDATSTRSKTKPKSREKKYKCTFPECDKAFDRPVRLQSHINSHTGARPYICSEDGCDKSFVKPEHLNRHMKEKHSDQSFVCDYQCRKEDTGAIGPCGKVFESSNKLKRHRAMHEEKEDTTCSWEGCGKVFRKQETLQRHIKKDHLQEDSFMCSRESADGEACGQCFATVSQLKTHHAREHDAPKYICELYDFDSNIIGSLSLGETHQSDSVVSFPTYHELQRHLKAVHPPTCNQCGKVCRSQRDLTAHMEIEHAGQARPAAEKKFMCPYHGCSRSMPGNGFTKKGNMEVHIKSAHTKIKEFICGQFDMRGVKKVQGWNGYGCGQAIGTKQALIGHIRTQHMGLAAEVGKSTGLQDKDRKRKVNFRKQGGFEDKDSAMAMDTEDSPQASPPSKTLALLTGSGYEELRPYACILAAGPRGCQLRLTNEIELCTHMELTHGWTIEDINEAIQRGHTRPQEAGPDDTFGRRLETDLGAATRKPTSTDVMVDRMLNSTESMIDPRLNGGMMA</sequence>
<dbReference type="PROSITE" id="PS50157">
    <property type="entry name" value="ZINC_FINGER_C2H2_2"/>
    <property type="match status" value="6"/>
</dbReference>
<keyword evidence="3 8" id="KW-0863">Zinc-finger</keyword>
<name>N1Q0Y3_DOTSN</name>
<feature type="domain" description="C2H2-type" evidence="10">
    <location>
        <begin position="226"/>
        <end position="261"/>
    </location>
</feature>
<keyword evidence="7" id="KW-0539">Nucleus</keyword>
<feature type="domain" description="C2H2-type" evidence="10">
    <location>
        <begin position="125"/>
        <end position="155"/>
    </location>
</feature>
<evidence type="ECO:0000256" key="1">
    <source>
        <dbReference type="ARBA" id="ARBA00004123"/>
    </source>
</evidence>
<keyword evidence="12" id="KW-1185">Reference proteome</keyword>
<reference evidence="11 12" key="2">
    <citation type="journal article" date="2012" name="PLoS Pathog.">
        <title>Diverse lifestyles and strategies of plant pathogenesis encoded in the genomes of eighteen Dothideomycetes fungi.</title>
        <authorList>
            <person name="Ohm R.A."/>
            <person name="Feau N."/>
            <person name="Henrissat B."/>
            <person name="Schoch C.L."/>
            <person name="Horwitz B.A."/>
            <person name="Barry K.W."/>
            <person name="Condon B.J."/>
            <person name="Copeland A.C."/>
            <person name="Dhillon B."/>
            <person name="Glaser F."/>
            <person name="Hesse C.N."/>
            <person name="Kosti I."/>
            <person name="LaButti K."/>
            <person name="Lindquist E.A."/>
            <person name="Lucas S."/>
            <person name="Salamov A.A."/>
            <person name="Bradshaw R.E."/>
            <person name="Ciuffetti L."/>
            <person name="Hamelin R.C."/>
            <person name="Kema G.H.J."/>
            <person name="Lawrence C."/>
            <person name="Scott J.A."/>
            <person name="Spatafora J.W."/>
            <person name="Turgeon B.G."/>
            <person name="de Wit P.J.G.M."/>
            <person name="Zhong S."/>
            <person name="Goodwin S.B."/>
            <person name="Grigoriev I.V."/>
        </authorList>
    </citation>
    <scope>NUCLEOTIDE SEQUENCE [LARGE SCALE GENOMIC DNA]</scope>
    <source>
        <strain evidence="12">NZE10 / CBS 128990</strain>
    </source>
</reference>
<feature type="region of interest" description="Disordered" evidence="9">
    <location>
        <begin position="67"/>
        <end position="92"/>
    </location>
</feature>
<feature type="domain" description="C2H2-type" evidence="10">
    <location>
        <begin position="95"/>
        <end position="124"/>
    </location>
</feature>
<dbReference type="PROSITE" id="PS00028">
    <property type="entry name" value="ZINC_FINGER_C2H2_1"/>
    <property type="match status" value="4"/>
</dbReference>
<comment type="subcellular location">
    <subcellularLocation>
        <location evidence="1">Nucleus</location>
    </subcellularLocation>
</comment>
<dbReference type="InterPro" id="IPR051061">
    <property type="entry name" value="Zinc_finger_trans_reg"/>
</dbReference>
<evidence type="ECO:0000256" key="3">
    <source>
        <dbReference type="ARBA" id="ARBA00022771"/>
    </source>
</evidence>
<feature type="domain" description="C2H2-type" evidence="10">
    <location>
        <begin position="306"/>
        <end position="334"/>
    </location>
</feature>
<dbReference type="STRING" id="675120.N1Q0Y3"/>
<feature type="domain" description="C2H2-type" evidence="10">
    <location>
        <begin position="195"/>
        <end position="225"/>
    </location>
</feature>
<feature type="compositionally biased region" description="Polar residues" evidence="9">
    <location>
        <begin position="67"/>
        <end position="83"/>
    </location>
</feature>
<feature type="domain" description="C2H2-type" evidence="10">
    <location>
        <begin position="159"/>
        <end position="194"/>
    </location>
</feature>
<proteinExistence type="predicted"/>